<dbReference type="Proteomes" id="UP001558652">
    <property type="component" value="Unassembled WGS sequence"/>
</dbReference>
<reference evidence="1 2" key="1">
    <citation type="submission" date="2024-07" db="EMBL/GenBank/DDBJ databases">
        <title>Chromosome-level genome assembly of the water stick insect Ranatra chinensis (Heteroptera: Nepidae).</title>
        <authorList>
            <person name="Liu X."/>
        </authorList>
    </citation>
    <scope>NUCLEOTIDE SEQUENCE [LARGE SCALE GENOMIC DNA]</scope>
    <source>
        <strain evidence="1">Cailab_2021Rc</strain>
        <tissue evidence="1">Muscle</tissue>
    </source>
</reference>
<proteinExistence type="predicted"/>
<sequence length="198" mass="21956">MGFPRQQLDGTTSLAILVPGEGIDPKRPRERSVSLGQIVGRLQKGVGHLDGFSEDLRNIAKPVKPLNYGAFGSYAPSYDSTFATITKDETHLMFNTYNNEGTSYLSESVMNVAKDYDYTFTMADNLLDLLTGGEHTRTTKLAEEQQKLTEENKTTNKCEIPAQSSEAMPVKVELEQLKTLSELGIDTSFLTEFGIINY</sequence>
<dbReference type="Pfam" id="PF12024">
    <property type="entry name" value="DUF3512"/>
    <property type="match status" value="1"/>
</dbReference>
<dbReference type="EMBL" id="JBFDAA010000010">
    <property type="protein sequence ID" value="KAL1124698.1"/>
    <property type="molecule type" value="Genomic_DNA"/>
</dbReference>
<gene>
    <name evidence="1" type="ORF">AAG570_001322</name>
</gene>
<protein>
    <submittedName>
        <fullName evidence="1">Uncharacterized protein</fullName>
    </submittedName>
</protein>
<accession>A0ABD0YBI9</accession>
<dbReference type="InterPro" id="IPR021900">
    <property type="entry name" value="DUF3512"/>
</dbReference>
<name>A0ABD0YBI9_9HEMI</name>
<keyword evidence="2" id="KW-1185">Reference proteome</keyword>
<evidence type="ECO:0000313" key="2">
    <source>
        <dbReference type="Proteomes" id="UP001558652"/>
    </source>
</evidence>
<dbReference type="AlphaFoldDB" id="A0ABD0YBI9"/>
<organism evidence="1 2">
    <name type="scientific">Ranatra chinensis</name>
    <dbReference type="NCBI Taxonomy" id="642074"/>
    <lineage>
        <taxon>Eukaryota</taxon>
        <taxon>Metazoa</taxon>
        <taxon>Ecdysozoa</taxon>
        <taxon>Arthropoda</taxon>
        <taxon>Hexapoda</taxon>
        <taxon>Insecta</taxon>
        <taxon>Pterygota</taxon>
        <taxon>Neoptera</taxon>
        <taxon>Paraneoptera</taxon>
        <taxon>Hemiptera</taxon>
        <taxon>Heteroptera</taxon>
        <taxon>Panheteroptera</taxon>
        <taxon>Nepomorpha</taxon>
        <taxon>Nepidae</taxon>
        <taxon>Ranatrinae</taxon>
        <taxon>Ranatra</taxon>
    </lineage>
</organism>
<evidence type="ECO:0000313" key="1">
    <source>
        <dbReference type="EMBL" id="KAL1124698.1"/>
    </source>
</evidence>
<comment type="caution">
    <text evidence="1">The sequence shown here is derived from an EMBL/GenBank/DDBJ whole genome shotgun (WGS) entry which is preliminary data.</text>
</comment>